<sequence>MILRDEEIIATVARLQRRIGERFPDAGLFHLCGTLLELARRASERSQWINRPIWLLRISGYALGVALSALLLGIVFYFGQSFHLKDEDLQASNFLSMIEAASNEAVLLGAGTFFLFSLETRIKRRRALAAIHELRSIAHIIDMHQLTKDPERTQKQWQSTATSPAIQLTPLLLNRYLDYCSEMLSLTGKIAALYVQQFDDSVSLAAVSEIEQLTTGLNGKIWQKIMILDVGRDS</sequence>
<protein>
    <submittedName>
        <fullName evidence="2">Uncharacterized protein</fullName>
    </submittedName>
</protein>
<gene>
    <name evidence="2" type="ORF">UC8_18470</name>
</gene>
<keyword evidence="1" id="KW-0812">Transmembrane</keyword>
<evidence type="ECO:0000256" key="1">
    <source>
        <dbReference type="SAM" id="Phobius"/>
    </source>
</evidence>
<reference evidence="2 3" key="1">
    <citation type="submission" date="2019-08" db="EMBL/GenBank/DDBJ databases">
        <title>Deep-cultivation of Planctomycetes and their phenomic and genomic characterization uncovers novel biology.</title>
        <authorList>
            <person name="Wiegand S."/>
            <person name="Jogler M."/>
            <person name="Boedeker C."/>
            <person name="Pinto D."/>
            <person name="Vollmers J."/>
            <person name="Rivas-Marin E."/>
            <person name="Kohn T."/>
            <person name="Peeters S.H."/>
            <person name="Heuer A."/>
            <person name="Rast P."/>
            <person name="Oberbeckmann S."/>
            <person name="Bunk B."/>
            <person name="Jeske O."/>
            <person name="Meyerdierks A."/>
            <person name="Storesund J.E."/>
            <person name="Kallscheuer N."/>
            <person name="Luecker S."/>
            <person name="Lage O.M."/>
            <person name="Pohl T."/>
            <person name="Merkel B.J."/>
            <person name="Hornburger P."/>
            <person name="Mueller R.-W."/>
            <person name="Bruemmer F."/>
            <person name="Labrenz M."/>
            <person name="Spormann A.M."/>
            <person name="Op den Camp H."/>
            <person name="Overmann J."/>
            <person name="Amann R."/>
            <person name="Jetten M.S.M."/>
            <person name="Mascher T."/>
            <person name="Medema M.H."/>
            <person name="Devos D.P."/>
            <person name="Kaster A.-K."/>
            <person name="Ovreas L."/>
            <person name="Rohde M."/>
            <person name="Galperin M.Y."/>
            <person name="Jogler C."/>
        </authorList>
    </citation>
    <scope>NUCLEOTIDE SEQUENCE [LARGE SCALE GENOMIC DNA]</scope>
    <source>
        <strain evidence="2 3">UC8</strain>
    </source>
</reference>
<accession>A0A5B9QLE7</accession>
<keyword evidence="3" id="KW-1185">Reference proteome</keyword>
<evidence type="ECO:0000313" key="2">
    <source>
        <dbReference type="EMBL" id="QEG39848.1"/>
    </source>
</evidence>
<feature type="transmembrane region" description="Helical" evidence="1">
    <location>
        <begin position="98"/>
        <end position="118"/>
    </location>
</feature>
<dbReference type="RefSeq" id="WP_068134142.1">
    <property type="nucleotide sequence ID" value="NZ_CP042914.1"/>
</dbReference>
<dbReference type="OrthoDB" id="250722at2"/>
<dbReference type="AlphaFoldDB" id="A0A5B9QLE7"/>
<proteinExistence type="predicted"/>
<feature type="transmembrane region" description="Helical" evidence="1">
    <location>
        <begin position="54"/>
        <end position="78"/>
    </location>
</feature>
<keyword evidence="1" id="KW-0472">Membrane</keyword>
<evidence type="ECO:0000313" key="3">
    <source>
        <dbReference type="Proteomes" id="UP000325286"/>
    </source>
</evidence>
<dbReference type="KEGG" id="rul:UC8_18470"/>
<keyword evidence="1" id="KW-1133">Transmembrane helix</keyword>
<organism evidence="2 3">
    <name type="scientific">Roseimaritima ulvae</name>
    <dbReference type="NCBI Taxonomy" id="980254"/>
    <lineage>
        <taxon>Bacteria</taxon>
        <taxon>Pseudomonadati</taxon>
        <taxon>Planctomycetota</taxon>
        <taxon>Planctomycetia</taxon>
        <taxon>Pirellulales</taxon>
        <taxon>Pirellulaceae</taxon>
        <taxon>Roseimaritima</taxon>
    </lineage>
</organism>
<dbReference type="EMBL" id="CP042914">
    <property type="protein sequence ID" value="QEG39848.1"/>
    <property type="molecule type" value="Genomic_DNA"/>
</dbReference>
<name>A0A5B9QLE7_9BACT</name>
<dbReference type="Proteomes" id="UP000325286">
    <property type="component" value="Chromosome"/>
</dbReference>